<proteinExistence type="predicted"/>
<keyword evidence="2" id="KW-1185">Reference proteome</keyword>
<protein>
    <submittedName>
        <fullName evidence="1">Uncharacterized protein</fullName>
    </submittedName>
</protein>
<evidence type="ECO:0000313" key="2">
    <source>
        <dbReference type="Proteomes" id="UP001058602"/>
    </source>
</evidence>
<dbReference type="EMBL" id="CP102096">
    <property type="protein sequence ID" value="UUM31592.1"/>
    <property type="molecule type" value="Genomic_DNA"/>
</dbReference>
<sequence>MLINIEQDVVNSIGKAVEAQGLDGAFIWPALMRKLDRIDPRYKD</sequence>
<reference evidence="1" key="1">
    <citation type="submission" date="2022-07" db="EMBL/GenBank/DDBJ databases">
        <title>Complete genome of Vibrio japonicus strain JCM 31412T and phylogenomic assessment of the Nereis clade of the genus Vibrio.</title>
        <authorList>
            <person name="Shlafstein M.D."/>
            <person name="Emsley S.A."/>
            <person name="Ushijima B."/>
            <person name="Videau P."/>
            <person name="Saw J.H."/>
        </authorList>
    </citation>
    <scope>NUCLEOTIDE SEQUENCE</scope>
    <source>
        <strain evidence="1">JCM 31412</strain>
    </source>
</reference>
<dbReference type="RefSeq" id="WP_257085316.1">
    <property type="nucleotide sequence ID" value="NZ_CP102096.1"/>
</dbReference>
<organism evidence="1 2">
    <name type="scientific">Vibrio japonicus</name>
    <dbReference type="NCBI Taxonomy" id="1824638"/>
    <lineage>
        <taxon>Bacteria</taxon>
        <taxon>Pseudomonadati</taxon>
        <taxon>Pseudomonadota</taxon>
        <taxon>Gammaproteobacteria</taxon>
        <taxon>Vibrionales</taxon>
        <taxon>Vibrionaceae</taxon>
        <taxon>Vibrio</taxon>
    </lineage>
</organism>
<gene>
    <name evidence="1" type="ORF">NP165_05520</name>
</gene>
<name>A0ABY5LHT2_9VIBR</name>
<evidence type="ECO:0000313" key="1">
    <source>
        <dbReference type="EMBL" id="UUM31592.1"/>
    </source>
</evidence>
<dbReference type="Proteomes" id="UP001058602">
    <property type="component" value="Chromosome 1"/>
</dbReference>
<accession>A0ABY5LHT2</accession>